<evidence type="ECO:0000256" key="8">
    <source>
        <dbReference type="ARBA" id="ARBA00022759"/>
    </source>
</evidence>
<keyword evidence="6 11" id="KW-0540">Nuclease</keyword>
<evidence type="ECO:0000256" key="6">
    <source>
        <dbReference type="ARBA" id="ARBA00022722"/>
    </source>
</evidence>
<dbReference type="SUPFAM" id="SSF53098">
    <property type="entry name" value="Ribonuclease H-like"/>
    <property type="match status" value="1"/>
</dbReference>
<comment type="cofactor">
    <cofactor evidence="12">
        <name>Mn(2+)</name>
        <dbReference type="ChEBI" id="CHEBI:29035"/>
    </cofactor>
    <cofactor evidence="12">
        <name>Mg(2+)</name>
        <dbReference type="ChEBI" id="CHEBI:18420"/>
    </cofactor>
    <text evidence="12">Binds 2 metal ions per subunit. Manganese or magnesium.</text>
</comment>
<dbReference type="Proteomes" id="UP000245468">
    <property type="component" value="Chromosome"/>
</dbReference>
<dbReference type="SUPFAM" id="SSF55658">
    <property type="entry name" value="L9 N-domain-like"/>
    <property type="match status" value="1"/>
</dbReference>
<evidence type="ECO:0000259" key="13">
    <source>
        <dbReference type="PROSITE" id="PS50879"/>
    </source>
</evidence>
<dbReference type="EMBL" id="CP029346">
    <property type="protein sequence ID" value="AWL08801.1"/>
    <property type="molecule type" value="Genomic_DNA"/>
</dbReference>
<reference evidence="15" key="1">
    <citation type="submission" date="2018-05" db="EMBL/GenBank/DDBJ databases">
        <title>Pseudarcicella sp. HME7025 Genome sequencing and assembly.</title>
        <authorList>
            <person name="Kim H."/>
            <person name="Kang H."/>
            <person name="Joh K."/>
        </authorList>
    </citation>
    <scope>NUCLEOTIDE SEQUENCE [LARGE SCALE GENOMIC DNA]</scope>
    <source>
        <strain evidence="15">HME7025</strain>
    </source>
</reference>
<dbReference type="Gene3D" id="3.30.420.10">
    <property type="entry name" value="Ribonuclease H-like superfamily/Ribonuclease H"/>
    <property type="match status" value="1"/>
</dbReference>
<proteinExistence type="inferred from homology"/>
<evidence type="ECO:0000313" key="15">
    <source>
        <dbReference type="Proteomes" id="UP000245468"/>
    </source>
</evidence>
<dbReference type="AlphaFoldDB" id="A0A2S2DTS9"/>
<dbReference type="InterPro" id="IPR012337">
    <property type="entry name" value="RNaseH-like_sf"/>
</dbReference>
<comment type="function">
    <text evidence="2 11">Endonuclease that specifically degrades the RNA of RNA-DNA hybrids.</text>
</comment>
<dbReference type="InterPro" id="IPR009027">
    <property type="entry name" value="Ribosomal_bL9/RNase_H1_N"/>
</dbReference>
<keyword evidence="15" id="KW-1185">Reference proteome</keyword>
<dbReference type="GO" id="GO:0005737">
    <property type="term" value="C:cytoplasm"/>
    <property type="evidence" value="ECO:0007669"/>
    <property type="project" value="UniProtKB-SubCell"/>
</dbReference>
<dbReference type="EC" id="3.1.26.4" evidence="4 11"/>
<dbReference type="RefSeq" id="WP_109322526.1">
    <property type="nucleotide sequence ID" value="NZ_CP029346.1"/>
</dbReference>
<evidence type="ECO:0000256" key="5">
    <source>
        <dbReference type="ARBA" id="ARBA00017721"/>
    </source>
</evidence>
<dbReference type="InterPro" id="IPR036397">
    <property type="entry name" value="RNaseH_sf"/>
</dbReference>
<dbReference type="FunFam" id="3.40.970.10:FF:000002">
    <property type="entry name" value="Ribonuclease H"/>
    <property type="match status" value="1"/>
</dbReference>
<keyword evidence="8 11" id="KW-0255">Endonuclease</keyword>
<dbReference type="GO" id="GO:0003676">
    <property type="term" value="F:nucleic acid binding"/>
    <property type="evidence" value="ECO:0007669"/>
    <property type="project" value="UniProtKB-UniRule"/>
</dbReference>
<keyword evidence="7 11" id="KW-0479">Metal-binding</keyword>
<dbReference type="KEGG" id="psez:HME7025_00932"/>
<accession>A0A2S2DTS9</accession>
<dbReference type="GO" id="GO:0046872">
    <property type="term" value="F:metal ion binding"/>
    <property type="evidence" value="ECO:0007669"/>
    <property type="project" value="UniProtKB-KW"/>
</dbReference>
<evidence type="ECO:0000256" key="1">
    <source>
        <dbReference type="ARBA" id="ARBA00001946"/>
    </source>
</evidence>
<evidence type="ECO:0000256" key="9">
    <source>
        <dbReference type="ARBA" id="ARBA00022801"/>
    </source>
</evidence>
<dbReference type="GO" id="GO:0004523">
    <property type="term" value="F:RNA-DNA hybrid ribonuclease activity"/>
    <property type="evidence" value="ECO:0007669"/>
    <property type="project" value="UniProtKB-UniRule"/>
</dbReference>
<evidence type="ECO:0000256" key="10">
    <source>
        <dbReference type="ARBA" id="ARBA00022842"/>
    </source>
</evidence>
<evidence type="ECO:0000256" key="11">
    <source>
        <dbReference type="PIRNR" id="PIRNR037839"/>
    </source>
</evidence>
<comment type="catalytic activity">
    <reaction evidence="11">
        <text>Endonucleolytic cleavage to 5'-phosphomonoester.</text>
        <dbReference type="EC" id="3.1.26.4"/>
    </reaction>
</comment>
<feature type="binding site" evidence="12">
    <location>
        <position position="144"/>
    </location>
    <ligand>
        <name>Mg(2+)</name>
        <dbReference type="ChEBI" id="CHEBI:18420"/>
        <label>2</label>
    </ligand>
</feature>
<feature type="binding site" evidence="12">
    <location>
        <position position="204"/>
    </location>
    <ligand>
        <name>Mg(2+)</name>
        <dbReference type="ChEBI" id="CHEBI:18420"/>
        <label>1</label>
    </ligand>
</feature>
<feature type="binding site" evidence="12">
    <location>
        <position position="121"/>
    </location>
    <ligand>
        <name>Mg(2+)</name>
        <dbReference type="ChEBI" id="CHEBI:18420"/>
        <label>2</label>
    </ligand>
</feature>
<evidence type="ECO:0000256" key="4">
    <source>
        <dbReference type="ARBA" id="ARBA00012180"/>
    </source>
</evidence>
<evidence type="ECO:0000256" key="2">
    <source>
        <dbReference type="ARBA" id="ARBA00004065"/>
    </source>
</evidence>
<keyword evidence="9 11" id="KW-0378">Hydrolase</keyword>
<comment type="cofactor">
    <cofactor evidence="1">
        <name>Mg(2+)</name>
        <dbReference type="ChEBI" id="CHEBI:18420"/>
    </cofactor>
</comment>
<dbReference type="Gene3D" id="3.40.970.10">
    <property type="entry name" value="Ribonuclease H1, N-terminal domain"/>
    <property type="match status" value="1"/>
</dbReference>
<dbReference type="PROSITE" id="PS50879">
    <property type="entry name" value="RNASE_H_1"/>
    <property type="match status" value="1"/>
</dbReference>
<gene>
    <name evidence="14" type="primary">rnhA</name>
    <name evidence="14" type="ORF">HME7025_00932</name>
</gene>
<dbReference type="InterPro" id="IPR037056">
    <property type="entry name" value="RNase_H1_N_sf"/>
</dbReference>
<keyword evidence="12" id="KW-0464">Manganese</keyword>
<comment type="subcellular location">
    <subcellularLocation>
        <location evidence="11">Cytoplasm</location>
    </subcellularLocation>
</comment>
<dbReference type="InterPro" id="IPR011320">
    <property type="entry name" value="RNase_H1_N"/>
</dbReference>
<comment type="similarity">
    <text evidence="3 11">Belongs to the RNase H family.</text>
</comment>
<dbReference type="InterPro" id="IPR017290">
    <property type="entry name" value="RNase_H_bac"/>
</dbReference>
<keyword evidence="10 11" id="KW-0460">Magnesium</keyword>
<evidence type="ECO:0000313" key="14">
    <source>
        <dbReference type="EMBL" id="AWL08801.1"/>
    </source>
</evidence>
<dbReference type="PIRSF" id="PIRSF037839">
    <property type="entry name" value="Ribonuclease_H"/>
    <property type="match status" value="1"/>
</dbReference>
<protein>
    <recommendedName>
        <fullName evidence="5 11">Ribonuclease H</fullName>
        <ecNumber evidence="4 11">3.1.26.4</ecNumber>
    </recommendedName>
</protein>
<dbReference type="InterPro" id="IPR002156">
    <property type="entry name" value="RNaseH_domain"/>
</dbReference>
<sequence length="208" mass="23619">MSKKQKYYVIWAGHETGIFDSWAKAEKLIKNFPGAQYKSFDSRAAAEEAFKKNYWASIETTKKSNVKKSIHSQDIIIPSISVDAACSGNPGVLEYQGVNTETKEVLFAQGPYPIGTVNLGEFLAIVHGLAYLKKIDCPFPLYSDSRTAIAWVRNKAIKTNLERNSETEELFQRVDKAIAWLKGNFYQTKILKWETEHWGENPADYGRK</sequence>
<feature type="binding site" evidence="12">
    <location>
        <position position="83"/>
    </location>
    <ligand>
        <name>Mg(2+)</name>
        <dbReference type="ChEBI" id="CHEBI:18420"/>
        <label>1</label>
    </ligand>
</feature>
<feature type="domain" description="RNase H type-1" evidence="13">
    <location>
        <begin position="74"/>
        <end position="208"/>
    </location>
</feature>
<evidence type="ECO:0000256" key="3">
    <source>
        <dbReference type="ARBA" id="ARBA00005300"/>
    </source>
</evidence>
<keyword evidence="11" id="KW-0963">Cytoplasm</keyword>
<dbReference type="OrthoDB" id="9811552at2"/>
<evidence type="ECO:0000256" key="12">
    <source>
        <dbReference type="PIRSR" id="PIRSR037839-1"/>
    </source>
</evidence>
<evidence type="ECO:0000256" key="7">
    <source>
        <dbReference type="ARBA" id="ARBA00022723"/>
    </source>
</evidence>
<dbReference type="Pfam" id="PF01693">
    <property type="entry name" value="Cauli_VI"/>
    <property type="match status" value="1"/>
</dbReference>
<organism evidence="14 15">
    <name type="scientific">Aquirufa nivalisilvae</name>
    <dbReference type="NCBI Taxonomy" id="2516557"/>
    <lineage>
        <taxon>Bacteria</taxon>
        <taxon>Pseudomonadati</taxon>
        <taxon>Bacteroidota</taxon>
        <taxon>Cytophagia</taxon>
        <taxon>Cytophagales</taxon>
        <taxon>Flectobacillaceae</taxon>
        <taxon>Aquirufa</taxon>
    </lineage>
</organism>
<name>A0A2S2DTS9_9BACT</name>